<protein>
    <submittedName>
        <fullName evidence="1">Uncharacterized protein</fullName>
    </submittedName>
</protein>
<reference evidence="1" key="1">
    <citation type="submission" date="2020-04" db="EMBL/GenBank/DDBJ databases">
        <authorList>
            <person name="Chiriac C."/>
            <person name="Salcher M."/>
            <person name="Ghai R."/>
            <person name="Kavagutti S V."/>
        </authorList>
    </citation>
    <scope>NUCLEOTIDE SEQUENCE</scope>
</reference>
<gene>
    <name evidence="1" type="ORF">UFOVP500_37</name>
</gene>
<organism evidence="1">
    <name type="scientific">uncultured Caudovirales phage</name>
    <dbReference type="NCBI Taxonomy" id="2100421"/>
    <lineage>
        <taxon>Viruses</taxon>
        <taxon>Duplodnaviria</taxon>
        <taxon>Heunggongvirae</taxon>
        <taxon>Uroviricota</taxon>
        <taxon>Caudoviricetes</taxon>
        <taxon>Peduoviridae</taxon>
        <taxon>Maltschvirus</taxon>
        <taxon>Maltschvirus maltsch</taxon>
    </lineage>
</organism>
<proteinExistence type="predicted"/>
<name>A0A6J5MM15_9CAUD</name>
<dbReference type="EMBL" id="LR796466">
    <property type="protein sequence ID" value="CAB4146613.1"/>
    <property type="molecule type" value="Genomic_DNA"/>
</dbReference>
<accession>A0A6J5MM15</accession>
<evidence type="ECO:0000313" key="1">
    <source>
        <dbReference type="EMBL" id="CAB4146613.1"/>
    </source>
</evidence>
<sequence>MIKVTKNEDKTYTLTYFDKVIGYVNRCRFNTDNSRMFRVASVHGQLAYAKTLGGAKRRLLEMHH</sequence>